<dbReference type="SMART" id="SM00858">
    <property type="entry name" value="SAF"/>
    <property type="match status" value="1"/>
</dbReference>
<dbReference type="NCBIfam" id="TIGR03177">
    <property type="entry name" value="pilus_cpaB"/>
    <property type="match status" value="1"/>
</dbReference>
<evidence type="ECO:0000259" key="3">
    <source>
        <dbReference type="SMART" id="SM00858"/>
    </source>
</evidence>
<protein>
    <submittedName>
        <fullName evidence="4">Pilus assembly protein CpaB</fullName>
    </submittedName>
</protein>
<feature type="region of interest" description="Disordered" evidence="1">
    <location>
        <begin position="198"/>
        <end position="217"/>
    </location>
</feature>
<reference evidence="4 5" key="1">
    <citation type="submission" date="2018-05" db="EMBL/GenBank/DDBJ databases">
        <title>Genomic Encyclopedia of Type Strains, Phase IV (KMG-V): Genome sequencing to study the core and pangenomes of soil and plant-associated prokaryotes.</title>
        <authorList>
            <person name="Whitman W."/>
        </authorList>
    </citation>
    <scope>NUCLEOTIDE SEQUENCE [LARGE SCALE GENOMIC DNA]</scope>
    <source>
        <strain evidence="4 5">SCZa-39</strain>
    </source>
</reference>
<dbReference type="InterPro" id="IPR013974">
    <property type="entry name" value="SAF"/>
</dbReference>
<feature type="transmembrane region" description="Helical" evidence="2">
    <location>
        <begin position="12"/>
        <end position="34"/>
    </location>
</feature>
<gene>
    <name evidence="4" type="ORF">C7402_105268</name>
</gene>
<evidence type="ECO:0000313" key="4">
    <source>
        <dbReference type="EMBL" id="PVX84427.1"/>
    </source>
</evidence>
<dbReference type="RefSeq" id="WP_224038803.1">
    <property type="nucleotide sequence ID" value="NZ_CAJZAT010000035.1"/>
</dbReference>
<comment type="caution">
    <text evidence="4">The sequence shown here is derived from an EMBL/GenBank/DDBJ whole genome shotgun (WGS) entry which is preliminary data.</text>
</comment>
<dbReference type="CDD" id="cd11614">
    <property type="entry name" value="SAF_CpaB_FlgA_like"/>
    <property type="match status" value="1"/>
</dbReference>
<sequence length="339" mass="36552">MMLKRIKTRTLINNPWVLLGVAVVAAGLLTWWMFRYMSGREAAMRESLMESMQTQNQVAVVVPVADLKPGAPLTSENFAAREVPADFVYDDTVRAKDFDSMSGLTLVRPVKRGTPVRRADVSAYNVRDFSDMLKPGMRALTIDIDATNSADNMLQPGNRIDLFLVAPSTSHSGSGDPGQSAHLLLSDLTVIATGRDTRPRDYGEAMSRQDDGQQRSGYDSVTLQVNPEQAARIALAQKVGTLRAVLRNRADKAATPPVAVQQAALFGDDDNGGIQYIVGGKGDSNVSTRPALDAKTLPGEPAAARNVADVQQRMAALTDAQQRAMQQIQDAVSGTGRAK</sequence>
<dbReference type="Proteomes" id="UP000245712">
    <property type="component" value="Unassembled WGS sequence"/>
</dbReference>
<evidence type="ECO:0000313" key="5">
    <source>
        <dbReference type="Proteomes" id="UP000245712"/>
    </source>
</evidence>
<feature type="compositionally biased region" description="Basic and acidic residues" evidence="1">
    <location>
        <begin position="198"/>
        <end position="213"/>
    </location>
</feature>
<keyword evidence="2" id="KW-1133">Transmembrane helix</keyword>
<accession>A0ABX5KQ94</accession>
<keyword evidence="2" id="KW-0812">Transmembrane</keyword>
<keyword evidence="5" id="KW-1185">Reference proteome</keyword>
<dbReference type="Pfam" id="PF16976">
    <property type="entry name" value="RcpC"/>
    <property type="match status" value="1"/>
</dbReference>
<evidence type="ECO:0000256" key="2">
    <source>
        <dbReference type="SAM" id="Phobius"/>
    </source>
</evidence>
<organism evidence="4 5">
    <name type="scientific">Paraburkholderia unamae</name>
    <dbReference type="NCBI Taxonomy" id="219649"/>
    <lineage>
        <taxon>Bacteria</taxon>
        <taxon>Pseudomonadati</taxon>
        <taxon>Pseudomonadota</taxon>
        <taxon>Betaproteobacteria</taxon>
        <taxon>Burkholderiales</taxon>
        <taxon>Burkholderiaceae</taxon>
        <taxon>Paraburkholderia</taxon>
    </lineage>
</organism>
<dbReference type="EMBL" id="QEOB01000005">
    <property type="protein sequence ID" value="PVX84427.1"/>
    <property type="molecule type" value="Genomic_DNA"/>
</dbReference>
<name>A0ABX5KQ94_9BURK</name>
<keyword evidence="2" id="KW-0472">Membrane</keyword>
<evidence type="ECO:0000256" key="1">
    <source>
        <dbReference type="SAM" id="MobiDB-lite"/>
    </source>
</evidence>
<feature type="domain" description="SAF" evidence="3">
    <location>
        <begin position="58"/>
        <end position="122"/>
    </location>
</feature>
<dbReference type="InterPro" id="IPR017592">
    <property type="entry name" value="Pilus_assmbl_Flp-typ_CpaB"/>
</dbReference>
<dbReference type="InterPro" id="IPR031571">
    <property type="entry name" value="RcpC_dom"/>
</dbReference>
<dbReference type="Pfam" id="PF08666">
    <property type="entry name" value="SAF"/>
    <property type="match status" value="1"/>
</dbReference>
<proteinExistence type="predicted"/>